<dbReference type="STRING" id="619304.SAMN05421760_102179"/>
<evidence type="ECO:0000256" key="4">
    <source>
        <dbReference type="SAM" id="SignalP"/>
    </source>
</evidence>
<evidence type="ECO:0000256" key="2">
    <source>
        <dbReference type="ARBA" id="ARBA00022737"/>
    </source>
</evidence>
<evidence type="ECO:0000256" key="3">
    <source>
        <dbReference type="PROSITE-ProRule" id="PRU00221"/>
    </source>
</evidence>
<evidence type="ECO:0000259" key="5">
    <source>
        <dbReference type="Pfam" id="PF00656"/>
    </source>
</evidence>
<dbReference type="Pfam" id="PF00400">
    <property type="entry name" value="WD40"/>
    <property type="match status" value="9"/>
</dbReference>
<dbReference type="InterPro" id="IPR001680">
    <property type="entry name" value="WD40_rpt"/>
</dbReference>
<dbReference type="InterPro" id="IPR011600">
    <property type="entry name" value="Pept_C14_caspase"/>
</dbReference>
<evidence type="ECO:0000313" key="6">
    <source>
        <dbReference type="EMBL" id="SIS56262.1"/>
    </source>
</evidence>
<proteinExistence type="predicted"/>
<dbReference type="InterPro" id="IPR019775">
    <property type="entry name" value="WD40_repeat_CS"/>
</dbReference>
<dbReference type="EMBL" id="FTOE01000002">
    <property type="protein sequence ID" value="SIS56262.1"/>
    <property type="molecule type" value="Genomic_DNA"/>
</dbReference>
<feature type="chain" id="PRO_5009943066" evidence="4">
    <location>
        <begin position="24"/>
        <end position="1219"/>
    </location>
</feature>
<dbReference type="InterPro" id="IPR020472">
    <property type="entry name" value="WD40_PAC1"/>
</dbReference>
<dbReference type="InterPro" id="IPR011047">
    <property type="entry name" value="Quinoprotein_ADH-like_sf"/>
</dbReference>
<keyword evidence="4" id="KW-0732">Signal</keyword>
<evidence type="ECO:0000256" key="1">
    <source>
        <dbReference type="ARBA" id="ARBA00022574"/>
    </source>
</evidence>
<dbReference type="PROSITE" id="PS00678">
    <property type="entry name" value="WD_REPEATS_1"/>
    <property type="match status" value="5"/>
</dbReference>
<feature type="signal peptide" evidence="4">
    <location>
        <begin position="1"/>
        <end position="23"/>
    </location>
</feature>
<dbReference type="SUPFAM" id="SSF52129">
    <property type="entry name" value="Caspase-like"/>
    <property type="match status" value="1"/>
</dbReference>
<name>A0A1N7K3T4_9GAMM</name>
<dbReference type="Gene3D" id="3.40.50.1460">
    <property type="match status" value="1"/>
</dbReference>
<dbReference type="CDD" id="cd00200">
    <property type="entry name" value="WD40"/>
    <property type="match status" value="3"/>
</dbReference>
<dbReference type="SUPFAM" id="SSF50998">
    <property type="entry name" value="Quinoprotein alcohol dehydrogenase-like"/>
    <property type="match status" value="1"/>
</dbReference>
<feature type="repeat" description="WD" evidence="3">
    <location>
        <begin position="212"/>
        <end position="255"/>
    </location>
</feature>
<evidence type="ECO:0000313" key="7">
    <source>
        <dbReference type="Proteomes" id="UP000185999"/>
    </source>
</evidence>
<feature type="repeat" description="WD" evidence="3">
    <location>
        <begin position="37"/>
        <end position="78"/>
    </location>
</feature>
<dbReference type="InterPro" id="IPR029030">
    <property type="entry name" value="Caspase-like_dom_sf"/>
</dbReference>
<feature type="repeat" description="WD" evidence="3">
    <location>
        <begin position="482"/>
        <end position="522"/>
    </location>
</feature>
<feature type="repeat" description="WD" evidence="3">
    <location>
        <begin position="338"/>
        <end position="379"/>
    </location>
</feature>
<protein>
    <submittedName>
        <fullName evidence="6">WD40 repeat</fullName>
    </submittedName>
</protein>
<organism evidence="6 7">
    <name type="scientific">Neptunomonas antarctica</name>
    <dbReference type="NCBI Taxonomy" id="619304"/>
    <lineage>
        <taxon>Bacteria</taxon>
        <taxon>Pseudomonadati</taxon>
        <taxon>Pseudomonadota</taxon>
        <taxon>Gammaproteobacteria</taxon>
        <taxon>Oceanospirillales</taxon>
        <taxon>Oceanospirillaceae</taxon>
        <taxon>Neptunomonas</taxon>
    </lineage>
</organism>
<sequence>MKELKLLLVVLAAILLVPGIATSAEPAAPSTPKLMPQLGHDQRLASVAFSPTGKQVLTGGNDAAAVLWDNATGREIRRFEIDRNSVWSVAFAAEGKQALVGSWKADLFDIQTGEILNSFDTHGLVSAMAVSPDGTQLLLTATNAASLWDLRTYKRLQRFEGNRSAISSVAFSPDGTQVVTGGGYNPTNETRGIKDFTIRLWNAKTGKQQQQFVGHTGAISSVSFSPPDGKYLLSASRDESVSRLWDVSTGLEVGQFEGSSGESTGAIFSPDGRYVVTSSWPITLWDTATKTKVREFEGHEQEVAAVAFSPDGKQLVSASWDKTARLWDVQTNRELQKLEGRAYSLSAVAFSGDGRRILTAGTDNKAHLWNAQTGSEVQRYEGHGKGQYGYVDIRAVALSADDRLVLTGGYDGTARLWYAGTGEELQVLKGHGKDKNGYYAVRSVAFSADDQQVLTGGDDGTARLWDVKTGKQLHLFKGHGENRYNSSSVGPVAFLPDGRVLTSGQDGTARVWNIETEQEEQRFDGWEGEIIAFSPDGKTAMIRADGHAAGLWNLEARRQDWRITDQPYVSAVFSSNGKQVLTMSGSNISDKTARLWDAVTGDELQRFEGHTASLSAGTFSPDGSKVLTVSNDRTTRIWDTKSGKELARLLSFDDGTWAVVDSFGRFDASNGGDIDGLHWVVGLEPIKLSQLKERYYEPGLLGKVLKLNVDEEGLREVEVFNDSGIALFPEVTVTHDPSPDDPVLHVRLENRGGGIGRVQILVNGKEVTEDARPRGPDDQEATVLDLEVDLTNSPLMIAGTQNAIEVVAYNAAGYLASRPRGRPKARPSDTQPAVAPALWALVVGVSEYRGNNIDLNYAAKDADDFANALRIAAKGHRGFKEVNIKTLTDSTTPATRGNLEAAFEWLKQAKSTDILVVYLAGHGITWGGAEGDYYYLLRDASSMELKDKAVRGQVAVSSRELTEWIKAVPALKQAFILDTCASGQAILSLTASRSVSASQTRSLDRMKDRTGMFVLAGSAADAVSYEASEYGQGLLTYSLLEGMKGPALGIDGFVDVQKLFSHAIDRVPQLAGDLGGIQQPRLSVPRGGESFDVGQLQATDRNQIPLSQKRPLVLRTRFEDAKLWRDNLKFGDKVNGALREISSSGREAPLVFVETDEFSNAYRLAGRYSVQGELVEVTVKVSRENKEIGTFDVQGQRTALAHLASQVAQQMQRIVRKNH</sequence>
<feature type="repeat" description="WD" evidence="3">
    <location>
        <begin position="607"/>
        <end position="648"/>
    </location>
</feature>
<dbReference type="PROSITE" id="PS50082">
    <property type="entry name" value="WD_REPEATS_2"/>
    <property type="match status" value="8"/>
</dbReference>
<dbReference type="RefSeq" id="WP_054342294.1">
    <property type="nucleotide sequence ID" value="NZ_FTOE01000002.1"/>
</dbReference>
<dbReference type="PROSITE" id="PS50294">
    <property type="entry name" value="WD_REPEATS_REGION"/>
    <property type="match status" value="5"/>
</dbReference>
<feature type="repeat" description="WD" evidence="3">
    <location>
        <begin position="441"/>
        <end position="475"/>
    </location>
</feature>
<dbReference type="InterPro" id="IPR015943">
    <property type="entry name" value="WD40/YVTN_repeat-like_dom_sf"/>
</dbReference>
<dbReference type="PANTHER" id="PTHR22847:SF637">
    <property type="entry name" value="WD REPEAT DOMAIN 5B"/>
    <property type="match status" value="1"/>
</dbReference>
<accession>A0A1N7K3T4</accession>
<keyword evidence="2" id="KW-0677">Repeat</keyword>
<feature type="repeat" description="WD" evidence="3">
    <location>
        <begin position="296"/>
        <end position="337"/>
    </location>
</feature>
<dbReference type="PRINTS" id="PR00320">
    <property type="entry name" value="GPROTEINBRPT"/>
</dbReference>
<dbReference type="Pfam" id="PF00656">
    <property type="entry name" value="Peptidase_C14"/>
    <property type="match status" value="1"/>
</dbReference>
<dbReference type="SUPFAM" id="SSF50978">
    <property type="entry name" value="WD40 repeat-like"/>
    <property type="match status" value="2"/>
</dbReference>
<dbReference type="GO" id="GO:0004197">
    <property type="term" value="F:cysteine-type endopeptidase activity"/>
    <property type="evidence" value="ECO:0007669"/>
    <property type="project" value="InterPro"/>
</dbReference>
<dbReference type="GO" id="GO:0006508">
    <property type="term" value="P:proteolysis"/>
    <property type="evidence" value="ECO:0007669"/>
    <property type="project" value="InterPro"/>
</dbReference>
<feature type="repeat" description="WD" evidence="3">
    <location>
        <begin position="393"/>
        <end position="427"/>
    </location>
</feature>
<dbReference type="Gene3D" id="2.130.10.10">
    <property type="entry name" value="YVTN repeat-like/Quinoprotein amine dehydrogenase"/>
    <property type="match status" value="5"/>
</dbReference>
<dbReference type="AlphaFoldDB" id="A0A1N7K3T4"/>
<keyword evidence="7" id="KW-1185">Reference proteome</keyword>
<dbReference type="Proteomes" id="UP000185999">
    <property type="component" value="Unassembled WGS sequence"/>
</dbReference>
<feature type="domain" description="Peptidase C14 caspase" evidence="5">
    <location>
        <begin position="839"/>
        <end position="1082"/>
    </location>
</feature>
<dbReference type="PANTHER" id="PTHR22847">
    <property type="entry name" value="WD40 REPEAT PROTEIN"/>
    <property type="match status" value="1"/>
</dbReference>
<gene>
    <name evidence="6" type="ORF">SAMN05421760_102179</name>
</gene>
<reference evidence="7" key="1">
    <citation type="submission" date="2017-01" db="EMBL/GenBank/DDBJ databases">
        <authorList>
            <person name="Varghese N."/>
            <person name="Submissions S."/>
        </authorList>
    </citation>
    <scope>NUCLEOTIDE SEQUENCE [LARGE SCALE GENOMIC DNA]</scope>
    <source>
        <strain evidence="7">DSM 22306</strain>
    </source>
</reference>
<keyword evidence="1 3" id="KW-0853">WD repeat</keyword>
<dbReference type="SMART" id="SM00320">
    <property type="entry name" value="WD40"/>
    <property type="match status" value="12"/>
</dbReference>
<dbReference type="InterPro" id="IPR036322">
    <property type="entry name" value="WD40_repeat_dom_sf"/>
</dbReference>